<feature type="transmembrane region" description="Helical" evidence="1">
    <location>
        <begin position="107"/>
        <end position="124"/>
    </location>
</feature>
<reference evidence="2 3" key="1">
    <citation type="submission" date="2022-11" db="EMBL/GenBank/DDBJ databases">
        <title>Spartinivicinus poritis sp. nov., isolated from scleractinian coral Porites lutea.</title>
        <authorList>
            <person name="Zhang G."/>
            <person name="Cai L."/>
            <person name="Wei Q."/>
        </authorList>
    </citation>
    <scope>NUCLEOTIDE SEQUENCE [LARGE SCALE GENOMIC DNA]</scope>
    <source>
        <strain evidence="2 3">A2-2</strain>
    </source>
</reference>
<keyword evidence="1" id="KW-0472">Membrane</keyword>
<feature type="transmembrane region" description="Helical" evidence="1">
    <location>
        <begin position="158"/>
        <end position="179"/>
    </location>
</feature>
<evidence type="ECO:0000256" key="1">
    <source>
        <dbReference type="SAM" id="Phobius"/>
    </source>
</evidence>
<proteinExistence type="predicted"/>
<protein>
    <submittedName>
        <fullName evidence="2">Uncharacterized protein</fullName>
    </submittedName>
</protein>
<feature type="transmembrane region" description="Helical" evidence="1">
    <location>
        <begin position="12"/>
        <end position="31"/>
    </location>
</feature>
<organism evidence="2 3">
    <name type="scientific">Spartinivicinus poritis</name>
    <dbReference type="NCBI Taxonomy" id="2994640"/>
    <lineage>
        <taxon>Bacteria</taxon>
        <taxon>Pseudomonadati</taxon>
        <taxon>Pseudomonadota</taxon>
        <taxon>Gammaproteobacteria</taxon>
        <taxon>Oceanospirillales</taxon>
        <taxon>Zooshikellaceae</taxon>
        <taxon>Spartinivicinus</taxon>
    </lineage>
</organism>
<keyword evidence="1" id="KW-1133">Transmembrane helix</keyword>
<keyword evidence="1" id="KW-0812">Transmembrane</keyword>
<feature type="transmembrane region" description="Helical" evidence="1">
    <location>
        <begin position="191"/>
        <end position="212"/>
    </location>
</feature>
<feature type="transmembrane region" description="Helical" evidence="1">
    <location>
        <begin position="73"/>
        <end position="95"/>
    </location>
</feature>
<keyword evidence="3" id="KW-1185">Reference proteome</keyword>
<name>A0ABT5UD67_9GAMM</name>
<comment type="caution">
    <text evidence="2">The sequence shown here is derived from an EMBL/GenBank/DDBJ whole genome shotgun (WGS) entry which is preliminary data.</text>
</comment>
<accession>A0ABT5UD67</accession>
<evidence type="ECO:0000313" key="3">
    <source>
        <dbReference type="Proteomes" id="UP001528823"/>
    </source>
</evidence>
<dbReference type="EMBL" id="JAPMOU010000032">
    <property type="protein sequence ID" value="MDE1464321.1"/>
    <property type="molecule type" value="Genomic_DNA"/>
</dbReference>
<evidence type="ECO:0000313" key="2">
    <source>
        <dbReference type="EMBL" id="MDE1464321.1"/>
    </source>
</evidence>
<sequence length="228" mass="24997">MEFNNKFTEITTGVTDFILAIFAVFVIIQLYKEVRLNRWKISLWCFVLGLISIAALLGAVVHTFELSDTTRQLLWKPINFSLGLAVALTGLGGIYDYWGEKVATKSLAVAIGLGVSFFLVTLFVDKGFVVFVLYQAVVMLGVFIIYLMLAVRKQLPGAGIIALAVSVNIIAALVQQSHLSLTIIVPLDHNGLFHIIQMVAIGLLGWGLKIGIKRNTTFIKNEGAILSN</sequence>
<feature type="transmembrane region" description="Helical" evidence="1">
    <location>
        <begin position="130"/>
        <end position="151"/>
    </location>
</feature>
<feature type="transmembrane region" description="Helical" evidence="1">
    <location>
        <begin position="43"/>
        <end position="61"/>
    </location>
</feature>
<dbReference type="RefSeq" id="WP_274690649.1">
    <property type="nucleotide sequence ID" value="NZ_JAPMOU010000032.1"/>
</dbReference>
<dbReference type="Pfam" id="PF22285">
    <property type="entry name" value="DUF6962"/>
    <property type="match status" value="1"/>
</dbReference>
<gene>
    <name evidence="2" type="ORF">ORQ98_20375</name>
</gene>
<dbReference type="InterPro" id="IPR054235">
    <property type="entry name" value="DUF6962"/>
</dbReference>
<dbReference type="Proteomes" id="UP001528823">
    <property type="component" value="Unassembled WGS sequence"/>
</dbReference>